<keyword evidence="1" id="KW-0472">Membrane</keyword>
<comment type="caution">
    <text evidence="2">The sequence shown here is derived from an EMBL/GenBank/DDBJ whole genome shotgun (WGS) entry which is preliminary data.</text>
</comment>
<organism evidence="2 3">
    <name type="scientific">Haloferula luteola</name>
    <dbReference type="NCBI Taxonomy" id="595692"/>
    <lineage>
        <taxon>Bacteria</taxon>
        <taxon>Pseudomonadati</taxon>
        <taxon>Verrucomicrobiota</taxon>
        <taxon>Verrucomicrobiia</taxon>
        <taxon>Verrucomicrobiales</taxon>
        <taxon>Verrucomicrobiaceae</taxon>
        <taxon>Haloferula</taxon>
    </lineage>
</organism>
<reference evidence="2 3" key="1">
    <citation type="submission" date="2020-08" db="EMBL/GenBank/DDBJ databases">
        <title>Genomic Encyclopedia of Type Strains, Phase IV (KMG-IV): sequencing the most valuable type-strain genomes for metagenomic binning, comparative biology and taxonomic classification.</title>
        <authorList>
            <person name="Goeker M."/>
        </authorList>
    </citation>
    <scope>NUCLEOTIDE SEQUENCE [LARGE SCALE GENOMIC DNA]</scope>
    <source>
        <strain evidence="2 3">YC6886</strain>
    </source>
</reference>
<dbReference type="Pfam" id="PF07963">
    <property type="entry name" value="N_methyl"/>
    <property type="match status" value="1"/>
</dbReference>
<proteinExistence type="predicted"/>
<feature type="transmembrane region" description="Helical" evidence="1">
    <location>
        <begin position="12"/>
        <end position="30"/>
    </location>
</feature>
<sequence length="246" mass="27380">MTRARGFTLIELLVAMGIGMVVLLLAVSSLDSAGKGYGRNTDGITSEREARASLTQIGEDLSRAVWHRDTLVKHEGEDRALDQLGFLMLQPDDAQSDDERIGDLCATVYYVADLDTGGRMVRCLMRGFRNSQATFEAVKEGNVASLFGKTDADEPVAFGVLSFGVTPLRRMESGEWHDMEEGEMSSGTTQPEAFRLKLLLARRELAAKLMRSEDWEQSRLIPDSEHVEESNQVEFYEVIQNFAHPS</sequence>
<dbReference type="NCBIfam" id="TIGR02532">
    <property type="entry name" value="IV_pilin_GFxxxE"/>
    <property type="match status" value="1"/>
</dbReference>
<gene>
    <name evidence="2" type="ORF">HNR46_000122</name>
</gene>
<keyword evidence="1" id="KW-1133">Transmembrane helix</keyword>
<evidence type="ECO:0000313" key="2">
    <source>
        <dbReference type="EMBL" id="MBB5349901.1"/>
    </source>
</evidence>
<dbReference type="RefSeq" id="WP_184014794.1">
    <property type="nucleotide sequence ID" value="NZ_JACHFD010000001.1"/>
</dbReference>
<dbReference type="AlphaFoldDB" id="A0A840VAG5"/>
<keyword evidence="3" id="KW-1185">Reference proteome</keyword>
<dbReference type="PROSITE" id="PS00409">
    <property type="entry name" value="PROKAR_NTER_METHYL"/>
    <property type="match status" value="1"/>
</dbReference>
<accession>A0A840VAG5</accession>
<evidence type="ECO:0000313" key="3">
    <source>
        <dbReference type="Proteomes" id="UP000557717"/>
    </source>
</evidence>
<evidence type="ECO:0000256" key="1">
    <source>
        <dbReference type="SAM" id="Phobius"/>
    </source>
</evidence>
<protein>
    <submittedName>
        <fullName evidence="2">Prepilin-type N-terminal cleavage/methylation domain-containing protein</fullName>
    </submittedName>
</protein>
<name>A0A840VAG5_9BACT</name>
<keyword evidence="1" id="KW-0812">Transmembrane</keyword>
<dbReference type="InterPro" id="IPR012902">
    <property type="entry name" value="N_methyl_site"/>
</dbReference>
<dbReference type="Proteomes" id="UP000557717">
    <property type="component" value="Unassembled WGS sequence"/>
</dbReference>
<dbReference type="EMBL" id="JACHFD010000001">
    <property type="protein sequence ID" value="MBB5349901.1"/>
    <property type="molecule type" value="Genomic_DNA"/>
</dbReference>